<accession>A0A4R5NI49</accession>
<gene>
    <name evidence="2" type="ORF">C5L31_001174</name>
</gene>
<comment type="caution">
    <text evidence="2">The sequence shown here is derived from an EMBL/GenBank/DDBJ whole genome shotgun (WGS) entry which is preliminary data.</text>
</comment>
<proteinExistence type="predicted"/>
<dbReference type="AlphaFoldDB" id="A0A4R5NI49"/>
<evidence type="ECO:0000256" key="1">
    <source>
        <dbReference type="SAM" id="Phobius"/>
    </source>
</evidence>
<name>A0A4R5NI49_9LACO</name>
<keyword evidence="1" id="KW-0472">Membrane</keyword>
<keyword evidence="3" id="KW-1185">Reference proteome</keyword>
<sequence length="169" mass="19817">MKKDETDASQSYTDAYFEKGHIWLKIRQTLAAILGWVGVIVPILVTVISAVGYYQPHVLGFWHTHVGIDELQFFGLLILFAFVMSAIFTISMAIIQNRKRARVVEQWPTFDPIMQKQRKNELNDFMDERFGDAKFRQSVRNYDVQPEKNLDTDEFKRLFRHEKVGDQDD</sequence>
<dbReference type="OrthoDB" id="5244771at2"/>
<dbReference type="EMBL" id="PUFO01000082">
    <property type="protein sequence ID" value="TDG73910.1"/>
    <property type="molecule type" value="Genomic_DNA"/>
</dbReference>
<evidence type="ECO:0000313" key="3">
    <source>
        <dbReference type="Proteomes" id="UP000294854"/>
    </source>
</evidence>
<protein>
    <submittedName>
        <fullName evidence="2">Uncharacterized protein</fullName>
    </submittedName>
</protein>
<feature type="transmembrane region" description="Helical" evidence="1">
    <location>
        <begin position="29"/>
        <end position="53"/>
    </location>
</feature>
<keyword evidence="1" id="KW-1133">Transmembrane helix</keyword>
<dbReference type="Proteomes" id="UP000294854">
    <property type="component" value="Unassembled WGS sequence"/>
</dbReference>
<keyword evidence="1" id="KW-0812">Transmembrane</keyword>
<dbReference type="RefSeq" id="WP_010619200.1">
    <property type="nucleotide sequence ID" value="NZ_PUFO01000082.1"/>
</dbReference>
<dbReference type="STRING" id="1122149.FD44_GL001106"/>
<evidence type="ECO:0000313" key="2">
    <source>
        <dbReference type="EMBL" id="TDG73910.1"/>
    </source>
</evidence>
<reference evidence="2 3" key="1">
    <citation type="journal article" date="2019" name="Appl. Microbiol. Biotechnol.">
        <title>Uncovering carbohydrate metabolism through a genotype-phenotype association study of 56 lactic acid bacteria genomes.</title>
        <authorList>
            <person name="Buron-Moles G."/>
            <person name="Chailyan A."/>
            <person name="Dolejs I."/>
            <person name="Forster J."/>
            <person name="Miks M.H."/>
        </authorList>
    </citation>
    <scope>NUCLEOTIDE SEQUENCE [LARGE SCALE GENOMIC DNA]</scope>
    <source>
        <strain evidence="2 3">ATCC 49373</strain>
    </source>
</reference>
<feature type="transmembrane region" description="Helical" evidence="1">
    <location>
        <begin position="73"/>
        <end position="95"/>
    </location>
</feature>
<organism evidence="2 3">
    <name type="scientific">Secundilactobacillus malefermentans</name>
    <dbReference type="NCBI Taxonomy" id="176292"/>
    <lineage>
        <taxon>Bacteria</taxon>
        <taxon>Bacillati</taxon>
        <taxon>Bacillota</taxon>
        <taxon>Bacilli</taxon>
        <taxon>Lactobacillales</taxon>
        <taxon>Lactobacillaceae</taxon>
        <taxon>Secundilactobacillus</taxon>
    </lineage>
</organism>